<keyword evidence="2" id="KW-1185">Reference proteome</keyword>
<evidence type="ECO:0008006" key="3">
    <source>
        <dbReference type="Google" id="ProtNLM"/>
    </source>
</evidence>
<evidence type="ECO:0000313" key="1">
    <source>
        <dbReference type="EMBL" id="KYP44241.1"/>
    </source>
</evidence>
<dbReference type="EMBL" id="KQ483634">
    <property type="protein sequence ID" value="KYP44241.1"/>
    <property type="molecule type" value="Genomic_DNA"/>
</dbReference>
<reference evidence="1" key="1">
    <citation type="journal article" date="2012" name="Nat. Biotechnol.">
        <title>Draft genome sequence of pigeonpea (Cajanus cajan), an orphan legume crop of resource-poor farmers.</title>
        <authorList>
            <person name="Varshney R.K."/>
            <person name="Chen W."/>
            <person name="Li Y."/>
            <person name="Bharti A.K."/>
            <person name="Saxena R.K."/>
            <person name="Schlueter J.A."/>
            <person name="Donoghue M.T."/>
            <person name="Azam S."/>
            <person name="Fan G."/>
            <person name="Whaley A.M."/>
            <person name="Farmer A.D."/>
            <person name="Sheridan J."/>
            <person name="Iwata A."/>
            <person name="Tuteja R."/>
            <person name="Penmetsa R.V."/>
            <person name="Wu W."/>
            <person name="Upadhyaya H.D."/>
            <person name="Yang S.P."/>
            <person name="Shah T."/>
            <person name="Saxena K.B."/>
            <person name="Michael T."/>
            <person name="McCombie W.R."/>
            <person name="Yang B."/>
            <person name="Zhang G."/>
            <person name="Yang H."/>
            <person name="Wang J."/>
            <person name="Spillane C."/>
            <person name="Cook D.R."/>
            <person name="May G.D."/>
            <person name="Xu X."/>
            <person name="Jackson S.A."/>
        </authorList>
    </citation>
    <scope>NUCLEOTIDE SEQUENCE [LARGE SCALE GENOMIC DNA]</scope>
</reference>
<organism evidence="1 2">
    <name type="scientific">Cajanus cajan</name>
    <name type="common">Pigeon pea</name>
    <name type="synonym">Cajanus indicus</name>
    <dbReference type="NCBI Taxonomy" id="3821"/>
    <lineage>
        <taxon>Eukaryota</taxon>
        <taxon>Viridiplantae</taxon>
        <taxon>Streptophyta</taxon>
        <taxon>Embryophyta</taxon>
        <taxon>Tracheophyta</taxon>
        <taxon>Spermatophyta</taxon>
        <taxon>Magnoliopsida</taxon>
        <taxon>eudicotyledons</taxon>
        <taxon>Gunneridae</taxon>
        <taxon>Pentapetalae</taxon>
        <taxon>rosids</taxon>
        <taxon>fabids</taxon>
        <taxon>Fabales</taxon>
        <taxon>Fabaceae</taxon>
        <taxon>Papilionoideae</taxon>
        <taxon>50 kb inversion clade</taxon>
        <taxon>NPAAA clade</taxon>
        <taxon>indigoferoid/millettioid clade</taxon>
        <taxon>Phaseoleae</taxon>
        <taxon>Cajanus</taxon>
    </lineage>
</organism>
<evidence type="ECO:0000313" key="2">
    <source>
        <dbReference type="Proteomes" id="UP000075243"/>
    </source>
</evidence>
<dbReference type="Gramene" id="C.cajan_34780.t">
    <property type="protein sequence ID" value="C.cajan_34780.t.cds1"/>
    <property type="gene ID" value="C.cajan_34780"/>
</dbReference>
<dbReference type="PANTHER" id="PTHR36617">
    <property type="entry name" value="PROTEIN, PUTATIVE-RELATED"/>
    <property type="match status" value="1"/>
</dbReference>
<proteinExistence type="predicted"/>
<accession>A0A151RNU4</accession>
<dbReference type="Proteomes" id="UP000075243">
    <property type="component" value="Unassembled WGS sequence"/>
</dbReference>
<dbReference type="AlphaFoldDB" id="A0A151RNU4"/>
<name>A0A151RNU4_CAJCA</name>
<dbReference type="OMA" id="EFSWRIN"/>
<gene>
    <name evidence="1" type="ORF">KK1_034254</name>
</gene>
<protein>
    <recommendedName>
        <fullName evidence="3">Reverse transcriptase zinc-binding domain-containing protein</fullName>
    </recommendedName>
</protein>
<sequence>MNSLTWRLVVGDQICFWFDAWVEAKPLVNKFPRTFSNSLQKSNVVADMGYWRRGSWHWGLKWRRAWFAWELNDVQQFISLVEAGVLREGVEDIRLWILDISRCFSVRYGYWFLMDLGSL</sequence>
<dbReference type="PANTHER" id="PTHR36617:SF16">
    <property type="entry name" value="OS04G0516500 PROTEIN"/>
    <property type="match status" value="1"/>
</dbReference>